<proteinExistence type="predicted"/>
<protein>
    <submittedName>
        <fullName evidence="4">Protein kinase domain-containing protein</fullName>
    </submittedName>
</protein>
<evidence type="ECO:0000313" key="2">
    <source>
        <dbReference type="Proteomes" id="UP000038040"/>
    </source>
</evidence>
<gene>
    <name evidence="1" type="ORF">DME_LOCUS3010</name>
</gene>
<accession>A0A0N4UN25</accession>
<dbReference type="Proteomes" id="UP000274756">
    <property type="component" value="Unassembled WGS sequence"/>
</dbReference>
<dbReference type="EMBL" id="UYYG01000096">
    <property type="protein sequence ID" value="VDN53037.1"/>
    <property type="molecule type" value="Genomic_DNA"/>
</dbReference>
<dbReference type="WBParaSite" id="DME_0000928801-mRNA-1">
    <property type="protein sequence ID" value="DME_0000928801-mRNA-1"/>
    <property type="gene ID" value="DME_0000928801"/>
</dbReference>
<name>A0A0N4UN25_DRAME</name>
<dbReference type="AlphaFoldDB" id="A0A0N4UN25"/>
<evidence type="ECO:0000313" key="4">
    <source>
        <dbReference type="WBParaSite" id="DME_0000928801-mRNA-1"/>
    </source>
</evidence>
<reference evidence="1 3" key="2">
    <citation type="submission" date="2018-11" db="EMBL/GenBank/DDBJ databases">
        <authorList>
            <consortium name="Pathogen Informatics"/>
        </authorList>
    </citation>
    <scope>NUCLEOTIDE SEQUENCE [LARGE SCALE GENOMIC DNA]</scope>
</reference>
<reference evidence="4" key="1">
    <citation type="submission" date="2017-02" db="UniProtKB">
        <authorList>
            <consortium name="WormBaseParasite"/>
        </authorList>
    </citation>
    <scope>IDENTIFICATION</scope>
</reference>
<organism evidence="2 4">
    <name type="scientific">Dracunculus medinensis</name>
    <name type="common">Guinea worm</name>
    <dbReference type="NCBI Taxonomy" id="318479"/>
    <lineage>
        <taxon>Eukaryota</taxon>
        <taxon>Metazoa</taxon>
        <taxon>Ecdysozoa</taxon>
        <taxon>Nematoda</taxon>
        <taxon>Chromadorea</taxon>
        <taxon>Rhabditida</taxon>
        <taxon>Spirurina</taxon>
        <taxon>Dracunculoidea</taxon>
        <taxon>Dracunculidae</taxon>
        <taxon>Dracunculus</taxon>
    </lineage>
</organism>
<sequence>MSTIRGQKKNNRRKATSLRNTQYTLLRIQRISKLKFRSLEIEEIKLMEFNESILGAGHYIRIIYDGRELPVRKPNFLPEKTKYINRSRLIHQIYTIRKVQHRIVKESSAKLNKNYGLYCDGRLRNLIWLDFSFIDKNSNNIDQLHSDIIENFIFELHMDQAGAIYYLSQYDFRRKLN</sequence>
<keyword evidence="3" id="KW-1185">Reference proteome</keyword>
<evidence type="ECO:0000313" key="3">
    <source>
        <dbReference type="Proteomes" id="UP000274756"/>
    </source>
</evidence>
<dbReference type="Proteomes" id="UP000038040">
    <property type="component" value="Unplaced"/>
</dbReference>
<evidence type="ECO:0000313" key="1">
    <source>
        <dbReference type="EMBL" id="VDN53037.1"/>
    </source>
</evidence>